<name>A0A6L6PD79_9BURK</name>
<dbReference type="PANTHER" id="PTHR34501:SF9">
    <property type="entry name" value="MAJOR OUTER MEMBRANE PROTEIN P.IA"/>
    <property type="match status" value="1"/>
</dbReference>
<dbReference type="GO" id="GO:0046930">
    <property type="term" value="C:pore complex"/>
    <property type="evidence" value="ECO:0007669"/>
    <property type="project" value="UniProtKB-KW"/>
</dbReference>
<dbReference type="Pfam" id="PF13609">
    <property type="entry name" value="Porin_4"/>
    <property type="match status" value="1"/>
</dbReference>
<evidence type="ECO:0000313" key="14">
    <source>
        <dbReference type="Proteomes" id="UP000475582"/>
    </source>
</evidence>
<accession>A0A6L6PD79</accession>
<keyword evidence="4" id="KW-1134">Transmembrane beta strand</keyword>
<protein>
    <submittedName>
        <fullName evidence="13">Porin</fullName>
    </submittedName>
</protein>
<comment type="subcellular location">
    <subcellularLocation>
        <location evidence="1">Cell outer membrane</location>
        <topology evidence="1">Multi-pass membrane protein</topology>
    </subcellularLocation>
</comment>
<proteinExistence type="predicted"/>
<evidence type="ECO:0000259" key="12">
    <source>
        <dbReference type="Pfam" id="PF13609"/>
    </source>
</evidence>
<dbReference type="EMBL" id="WNKY01000002">
    <property type="protein sequence ID" value="MTV36873.1"/>
    <property type="molecule type" value="Genomic_DNA"/>
</dbReference>
<keyword evidence="3" id="KW-0813">Transport</keyword>
<evidence type="ECO:0000256" key="1">
    <source>
        <dbReference type="ARBA" id="ARBA00004571"/>
    </source>
</evidence>
<evidence type="ECO:0000256" key="6">
    <source>
        <dbReference type="ARBA" id="ARBA00022729"/>
    </source>
</evidence>
<dbReference type="CDD" id="cd00342">
    <property type="entry name" value="gram_neg_porins"/>
    <property type="match status" value="1"/>
</dbReference>
<dbReference type="SUPFAM" id="SSF56935">
    <property type="entry name" value="Porins"/>
    <property type="match status" value="1"/>
</dbReference>
<evidence type="ECO:0000256" key="2">
    <source>
        <dbReference type="ARBA" id="ARBA00011233"/>
    </source>
</evidence>
<keyword evidence="8" id="KW-0626">Porin</keyword>
<dbReference type="InterPro" id="IPR002299">
    <property type="entry name" value="Porin_Neis"/>
</dbReference>
<feature type="signal peptide" evidence="11">
    <location>
        <begin position="1"/>
        <end position="20"/>
    </location>
</feature>
<dbReference type="GO" id="GO:0009279">
    <property type="term" value="C:cell outer membrane"/>
    <property type="evidence" value="ECO:0007669"/>
    <property type="project" value="UniProtKB-SubCell"/>
</dbReference>
<keyword evidence="5" id="KW-0812">Transmembrane</keyword>
<keyword evidence="6 11" id="KW-0732">Signal</keyword>
<gene>
    <name evidence="13" type="ORF">GM676_04635</name>
</gene>
<organism evidence="13 14">
    <name type="scientific">Duganella radicis</name>
    <dbReference type="NCBI Taxonomy" id="551988"/>
    <lineage>
        <taxon>Bacteria</taxon>
        <taxon>Pseudomonadati</taxon>
        <taxon>Pseudomonadota</taxon>
        <taxon>Betaproteobacteria</taxon>
        <taxon>Burkholderiales</taxon>
        <taxon>Oxalobacteraceae</taxon>
        <taxon>Telluria group</taxon>
        <taxon>Duganella</taxon>
    </lineage>
</organism>
<dbReference type="InterPro" id="IPR033900">
    <property type="entry name" value="Gram_neg_porin_domain"/>
</dbReference>
<feature type="chain" id="PRO_5026870373" evidence="11">
    <location>
        <begin position="21"/>
        <end position="361"/>
    </location>
</feature>
<reference evidence="13 14" key="1">
    <citation type="submission" date="2019-11" db="EMBL/GenBank/DDBJ databases">
        <title>Type strains purchased from KCTC, JCM and DSMZ.</title>
        <authorList>
            <person name="Lu H."/>
        </authorList>
    </citation>
    <scope>NUCLEOTIDE SEQUENCE [LARGE SCALE GENOMIC DNA]</scope>
    <source>
        <strain evidence="13 14">KCTC 22382</strain>
    </source>
</reference>
<dbReference type="PANTHER" id="PTHR34501">
    <property type="entry name" value="PROTEIN YDDL-RELATED"/>
    <property type="match status" value="1"/>
</dbReference>
<keyword evidence="7" id="KW-0406">Ion transport</keyword>
<dbReference type="PRINTS" id="PR00184">
    <property type="entry name" value="NEISSPPORIN"/>
</dbReference>
<evidence type="ECO:0000256" key="3">
    <source>
        <dbReference type="ARBA" id="ARBA00022448"/>
    </source>
</evidence>
<dbReference type="Proteomes" id="UP000475582">
    <property type="component" value="Unassembled WGS sequence"/>
</dbReference>
<evidence type="ECO:0000256" key="8">
    <source>
        <dbReference type="ARBA" id="ARBA00023114"/>
    </source>
</evidence>
<dbReference type="InterPro" id="IPR023614">
    <property type="entry name" value="Porin_dom_sf"/>
</dbReference>
<dbReference type="AlphaFoldDB" id="A0A6L6PD79"/>
<dbReference type="Gene3D" id="2.40.160.10">
    <property type="entry name" value="Porin"/>
    <property type="match status" value="1"/>
</dbReference>
<evidence type="ECO:0000256" key="7">
    <source>
        <dbReference type="ARBA" id="ARBA00023065"/>
    </source>
</evidence>
<evidence type="ECO:0000256" key="5">
    <source>
        <dbReference type="ARBA" id="ARBA00022692"/>
    </source>
</evidence>
<dbReference type="RefSeq" id="WP_155462210.1">
    <property type="nucleotide sequence ID" value="NZ_WNKY01000002.1"/>
</dbReference>
<keyword evidence="10" id="KW-0998">Cell outer membrane</keyword>
<comment type="caution">
    <text evidence="13">The sequence shown here is derived from an EMBL/GenBank/DDBJ whole genome shotgun (WGS) entry which is preliminary data.</text>
</comment>
<evidence type="ECO:0000313" key="13">
    <source>
        <dbReference type="EMBL" id="MTV36873.1"/>
    </source>
</evidence>
<sequence length="361" mass="37778">MKKTLYAAMAAALTVGAAHAQSNVTMYGIIDAAVETYTNADAAGNSVTRMPSLGGGMFPSRLGFRGTEDLGDGLKAIFQLENGFAPDTGTQGQNRLFGRQAWVGLQGKWGQLTLGRNYNMLNISTYDVDIIGPSQYGLGSLDSFIPNGRSDNSVAYRGTFSGVTVGATYSLGRDTSTAGGPAGTSCAGESATDAVACREWSALLRYDGNGYSLISAFDRIYGGTGAANGLNSSSKTDSRAHVAAFIKQNDWKVGLGVITRNNEGSTTQPRSNLVYLGAAYNVTPFFTIDGQIARLDYRATNNDTSQFLVRGVYNLSKRSAWYVAAGRISNDGTAALALSAGGSVGAGMSQTGLITGVKHSF</sequence>
<evidence type="ECO:0000256" key="10">
    <source>
        <dbReference type="ARBA" id="ARBA00023237"/>
    </source>
</evidence>
<evidence type="ECO:0000256" key="4">
    <source>
        <dbReference type="ARBA" id="ARBA00022452"/>
    </source>
</evidence>
<evidence type="ECO:0000256" key="11">
    <source>
        <dbReference type="SAM" id="SignalP"/>
    </source>
</evidence>
<keyword evidence="9" id="KW-0472">Membrane</keyword>
<feature type="domain" description="Porin" evidence="12">
    <location>
        <begin position="7"/>
        <end position="333"/>
    </location>
</feature>
<dbReference type="GO" id="GO:0015288">
    <property type="term" value="F:porin activity"/>
    <property type="evidence" value="ECO:0007669"/>
    <property type="project" value="UniProtKB-KW"/>
</dbReference>
<dbReference type="InterPro" id="IPR050298">
    <property type="entry name" value="Gram-neg_bact_OMP"/>
</dbReference>
<dbReference type="OrthoDB" id="8679056at2"/>
<dbReference type="GO" id="GO:0006811">
    <property type="term" value="P:monoatomic ion transport"/>
    <property type="evidence" value="ECO:0007669"/>
    <property type="project" value="UniProtKB-KW"/>
</dbReference>
<evidence type="ECO:0000256" key="9">
    <source>
        <dbReference type="ARBA" id="ARBA00023136"/>
    </source>
</evidence>
<keyword evidence="14" id="KW-1185">Reference proteome</keyword>
<comment type="subunit">
    <text evidence="2">Homotrimer.</text>
</comment>